<dbReference type="RefSeq" id="WP_058495897.1">
    <property type="nucleotide sequence ID" value="NZ_CAAAIU010000002.1"/>
</dbReference>
<dbReference type="SUPFAM" id="SSF53448">
    <property type="entry name" value="Nucleotide-diphospho-sugar transferases"/>
    <property type="match status" value="1"/>
</dbReference>
<reference evidence="5 6" key="1">
    <citation type="submission" date="2015-11" db="EMBL/GenBank/DDBJ databases">
        <title>Genomic analysis of 38 Legionella species identifies large and diverse effector repertoires.</title>
        <authorList>
            <person name="Burstein D."/>
            <person name="Amaro F."/>
            <person name="Zusman T."/>
            <person name="Lifshitz Z."/>
            <person name="Cohen O."/>
            <person name="Gilbert J.A."/>
            <person name="Pupko T."/>
            <person name="Shuman H.A."/>
            <person name="Segal G."/>
        </authorList>
    </citation>
    <scope>NUCLEOTIDE SEQUENCE [LARGE SCALE GENOMIC DNA]</scope>
    <source>
        <strain evidence="5 6">ATCC 700990</strain>
    </source>
</reference>
<evidence type="ECO:0000256" key="2">
    <source>
        <dbReference type="ARBA" id="ARBA00022676"/>
    </source>
</evidence>
<comment type="caution">
    <text evidence="5">The sequence shown here is derived from an EMBL/GenBank/DDBJ whole genome shotgun (WGS) entry which is preliminary data.</text>
</comment>
<dbReference type="PATRIC" id="fig|1212489.4.peg.1707"/>
<dbReference type="Proteomes" id="UP000054736">
    <property type="component" value="Unassembled WGS sequence"/>
</dbReference>
<keyword evidence="3 5" id="KW-0808">Transferase</keyword>
<dbReference type="AlphaFoldDB" id="A0A0W0SXK3"/>
<dbReference type="InterPro" id="IPR001173">
    <property type="entry name" value="Glyco_trans_2-like"/>
</dbReference>
<dbReference type="GO" id="GO:0004582">
    <property type="term" value="F:dolichyl-phosphate beta-D-mannosyltransferase activity"/>
    <property type="evidence" value="ECO:0007669"/>
    <property type="project" value="InterPro"/>
</dbReference>
<dbReference type="Pfam" id="PF00535">
    <property type="entry name" value="Glycos_transf_2"/>
    <property type="match status" value="1"/>
</dbReference>
<gene>
    <name evidence="5" type="ORF">Ldro_1616</name>
</gene>
<dbReference type="STRING" id="1212489.Ldro_1616"/>
<dbReference type="Gene3D" id="3.90.550.10">
    <property type="entry name" value="Spore Coat Polysaccharide Biosynthesis Protein SpsA, Chain A"/>
    <property type="match status" value="1"/>
</dbReference>
<accession>A0A0W0SXK3</accession>
<proteinExistence type="inferred from homology"/>
<dbReference type="CDD" id="cd06442">
    <property type="entry name" value="DPM1_like"/>
    <property type="match status" value="1"/>
</dbReference>
<evidence type="ECO:0000256" key="1">
    <source>
        <dbReference type="ARBA" id="ARBA00006739"/>
    </source>
</evidence>
<evidence type="ECO:0000313" key="6">
    <source>
        <dbReference type="Proteomes" id="UP000054736"/>
    </source>
</evidence>
<dbReference type="GO" id="GO:0016020">
    <property type="term" value="C:membrane"/>
    <property type="evidence" value="ECO:0007669"/>
    <property type="project" value="GOC"/>
</dbReference>
<feature type="domain" description="Glycosyltransferase 2-like" evidence="4">
    <location>
        <begin position="8"/>
        <end position="176"/>
    </location>
</feature>
<evidence type="ECO:0000313" key="5">
    <source>
        <dbReference type="EMBL" id="KTC87997.1"/>
    </source>
</evidence>
<dbReference type="PANTHER" id="PTHR43398">
    <property type="entry name" value="DOLICHOL-PHOSPHATE MANNOSYLTRANSFERASE SUBUNIT 1"/>
    <property type="match status" value="1"/>
</dbReference>
<dbReference type="OrthoDB" id="9811884at2"/>
<dbReference type="InterPro" id="IPR039528">
    <property type="entry name" value="DPM1-like"/>
</dbReference>
<protein>
    <submittedName>
        <fullName evidence="5">Glycosyltransferase</fullName>
    </submittedName>
</protein>
<dbReference type="EMBL" id="LNXY01000020">
    <property type="protein sequence ID" value="KTC87997.1"/>
    <property type="molecule type" value="Genomic_DNA"/>
</dbReference>
<sequence>MNKEKAVIIIPTYNEAAIIEETIEKVFLEVAHVSNLEVQVLVFDSNSNDGTQDILYKLQKTFSQLHVKTEESKSGLGSAYFQAMTYALNELQADVIVEFDADLSHQPIYLPPMFAALQHYDVVIGSRYIMGGSIAKNWAWSRKLLSILGNQVARLMLTREYKDFTSGFRVTRKNALIQALPSAFISQNYAYKIELLWLLHKNKLSILEYPIHFIDRQKGKSKLPAYSIFDSIRVLCNLRFNELKRYISLS</sequence>
<keyword evidence="6" id="KW-1185">Reference proteome</keyword>
<evidence type="ECO:0000256" key="3">
    <source>
        <dbReference type="ARBA" id="ARBA00022679"/>
    </source>
</evidence>
<keyword evidence="2" id="KW-0328">Glycosyltransferase</keyword>
<dbReference type="GO" id="GO:0009247">
    <property type="term" value="P:glycolipid biosynthetic process"/>
    <property type="evidence" value="ECO:0007669"/>
    <property type="project" value="TreeGrafter"/>
</dbReference>
<organism evidence="5 6">
    <name type="scientific">Legionella drozanskii LLAP-1</name>
    <dbReference type="NCBI Taxonomy" id="1212489"/>
    <lineage>
        <taxon>Bacteria</taxon>
        <taxon>Pseudomonadati</taxon>
        <taxon>Pseudomonadota</taxon>
        <taxon>Gammaproteobacteria</taxon>
        <taxon>Legionellales</taxon>
        <taxon>Legionellaceae</taxon>
        <taxon>Legionella</taxon>
    </lineage>
</organism>
<name>A0A0W0SXK3_9GAMM</name>
<comment type="similarity">
    <text evidence="1">Belongs to the glycosyltransferase 2 family.</text>
</comment>
<dbReference type="InterPro" id="IPR029044">
    <property type="entry name" value="Nucleotide-diphossugar_trans"/>
</dbReference>
<dbReference type="PANTHER" id="PTHR43398:SF1">
    <property type="entry name" value="DOLICHOL-PHOSPHATE MANNOSYLTRANSFERASE SUBUNIT 1"/>
    <property type="match status" value="1"/>
</dbReference>
<evidence type="ECO:0000259" key="4">
    <source>
        <dbReference type="Pfam" id="PF00535"/>
    </source>
</evidence>